<evidence type="ECO:0000313" key="3">
    <source>
        <dbReference type="Proteomes" id="UP001497382"/>
    </source>
</evidence>
<feature type="non-terminal residue" evidence="2">
    <location>
        <position position="1"/>
    </location>
</feature>
<keyword evidence="3" id="KW-1185">Reference proteome</keyword>
<feature type="compositionally biased region" description="Polar residues" evidence="1">
    <location>
        <begin position="63"/>
        <end position="73"/>
    </location>
</feature>
<organism evidence="2 3">
    <name type="scientific">Larinioides sclopetarius</name>
    <dbReference type="NCBI Taxonomy" id="280406"/>
    <lineage>
        <taxon>Eukaryota</taxon>
        <taxon>Metazoa</taxon>
        <taxon>Ecdysozoa</taxon>
        <taxon>Arthropoda</taxon>
        <taxon>Chelicerata</taxon>
        <taxon>Arachnida</taxon>
        <taxon>Araneae</taxon>
        <taxon>Araneomorphae</taxon>
        <taxon>Entelegynae</taxon>
        <taxon>Araneoidea</taxon>
        <taxon>Araneidae</taxon>
        <taxon>Larinioides</taxon>
    </lineage>
</organism>
<proteinExistence type="predicted"/>
<sequence length="84" mass="9505">IFLQTCFKFHEIKPFTYCLCSLSSLSWLPWLCAPWLSGPTTMATTITDILEDMLQPPMLAATTEPQPTTTGGRSRQLLLRTQEK</sequence>
<comment type="caution">
    <text evidence="2">The sequence shown here is derived from an EMBL/GenBank/DDBJ whole genome shotgun (WGS) entry which is preliminary data.</text>
</comment>
<accession>A0AAV2BXM5</accession>
<dbReference type="EMBL" id="CAXIEN010000581">
    <property type="protein sequence ID" value="CAL1300808.1"/>
    <property type="molecule type" value="Genomic_DNA"/>
</dbReference>
<name>A0AAV2BXM5_9ARAC</name>
<feature type="region of interest" description="Disordered" evidence="1">
    <location>
        <begin position="60"/>
        <end position="84"/>
    </location>
</feature>
<dbReference type="Proteomes" id="UP001497382">
    <property type="component" value="Unassembled WGS sequence"/>
</dbReference>
<protein>
    <submittedName>
        <fullName evidence="2">Uncharacterized protein</fullName>
    </submittedName>
</protein>
<reference evidence="2 3" key="1">
    <citation type="submission" date="2024-04" db="EMBL/GenBank/DDBJ databases">
        <authorList>
            <person name="Rising A."/>
            <person name="Reimegard J."/>
            <person name="Sonavane S."/>
            <person name="Akerstrom W."/>
            <person name="Nylinder S."/>
            <person name="Hedman E."/>
            <person name="Kallberg Y."/>
        </authorList>
    </citation>
    <scope>NUCLEOTIDE SEQUENCE [LARGE SCALE GENOMIC DNA]</scope>
</reference>
<evidence type="ECO:0000256" key="1">
    <source>
        <dbReference type="SAM" id="MobiDB-lite"/>
    </source>
</evidence>
<gene>
    <name evidence="2" type="ORF">LARSCL_LOCUS22131</name>
</gene>
<dbReference type="AlphaFoldDB" id="A0AAV2BXM5"/>
<evidence type="ECO:0000313" key="2">
    <source>
        <dbReference type="EMBL" id="CAL1300808.1"/>
    </source>
</evidence>